<keyword evidence="1" id="KW-0732">Signal</keyword>
<evidence type="ECO:0000313" key="3">
    <source>
        <dbReference type="Proteomes" id="UP001165085"/>
    </source>
</evidence>
<comment type="caution">
    <text evidence="2">The sequence shown here is derived from an EMBL/GenBank/DDBJ whole genome shotgun (WGS) entry which is preliminary data.</text>
</comment>
<feature type="signal peptide" evidence="1">
    <location>
        <begin position="1"/>
        <end position="18"/>
    </location>
</feature>
<dbReference type="Proteomes" id="UP001165085">
    <property type="component" value="Unassembled WGS sequence"/>
</dbReference>
<gene>
    <name evidence="2" type="ORF">TrST_g13701</name>
</gene>
<evidence type="ECO:0008006" key="4">
    <source>
        <dbReference type="Google" id="ProtNLM"/>
    </source>
</evidence>
<keyword evidence="3" id="KW-1185">Reference proteome</keyword>
<organism evidence="2 3">
    <name type="scientific">Triparma strigata</name>
    <dbReference type="NCBI Taxonomy" id="1606541"/>
    <lineage>
        <taxon>Eukaryota</taxon>
        <taxon>Sar</taxon>
        <taxon>Stramenopiles</taxon>
        <taxon>Ochrophyta</taxon>
        <taxon>Bolidophyceae</taxon>
        <taxon>Parmales</taxon>
        <taxon>Triparmaceae</taxon>
        <taxon>Triparma</taxon>
    </lineage>
</organism>
<proteinExistence type="predicted"/>
<accession>A0A9W7BUM6</accession>
<dbReference type="AlphaFoldDB" id="A0A9W7BUM6"/>
<dbReference type="EMBL" id="BRXY01000408">
    <property type="protein sequence ID" value="GMH93053.1"/>
    <property type="molecule type" value="Genomic_DNA"/>
</dbReference>
<reference evidence="3" key="1">
    <citation type="journal article" date="2023" name="Commun. Biol.">
        <title>Genome analysis of Parmales, the sister group of diatoms, reveals the evolutionary specialization of diatoms from phago-mixotrophs to photoautotrophs.</title>
        <authorList>
            <person name="Ban H."/>
            <person name="Sato S."/>
            <person name="Yoshikawa S."/>
            <person name="Yamada K."/>
            <person name="Nakamura Y."/>
            <person name="Ichinomiya M."/>
            <person name="Sato N."/>
            <person name="Blanc-Mathieu R."/>
            <person name="Endo H."/>
            <person name="Kuwata A."/>
            <person name="Ogata H."/>
        </authorList>
    </citation>
    <scope>NUCLEOTIDE SEQUENCE [LARGE SCALE GENOMIC DNA]</scope>
    <source>
        <strain evidence="3">NIES 3701</strain>
    </source>
</reference>
<evidence type="ECO:0000256" key="1">
    <source>
        <dbReference type="SAM" id="SignalP"/>
    </source>
</evidence>
<sequence>MFLLILLVLNAMFVEPRAVGFSLGRTKEFPGSFFVERVEPFLVTVIVSDVNLSVVDIESVNDSVIRLPSIPVHFNSSSNIISLEDHLFSLLRRGHSLFIPWCHNI</sequence>
<protein>
    <recommendedName>
        <fullName evidence="4">Secreted protein</fullName>
    </recommendedName>
</protein>
<name>A0A9W7BUM6_9STRA</name>
<feature type="chain" id="PRO_5040777459" description="Secreted protein" evidence="1">
    <location>
        <begin position="19"/>
        <end position="105"/>
    </location>
</feature>
<evidence type="ECO:0000313" key="2">
    <source>
        <dbReference type="EMBL" id="GMH93053.1"/>
    </source>
</evidence>